<name>A7K9I0_9PHYC</name>
<dbReference type="Proteomes" id="UP000202420">
    <property type="component" value="Segment"/>
</dbReference>
<evidence type="ECO:0000313" key="3">
    <source>
        <dbReference type="Proteomes" id="UP000202420"/>
    </source>
</evidence>
<organism evidence="2 3">
    <name type="scientific">Chlorovirus heliozoae</name>
    <dbReference type="NCBI Taxonomy" id="322019"/>
    <lineage>
        <taxon>Viruses</taxon>
        <taxon>Varidnaviria</taxon>
        <taxon>Bamfordvirae</taxon>
        <taxon>Nucleocytoviricota</taxon>
        <taxon>Megaviricetes</taxon>
        <taxon>Algavirales</taxon>
        <taxon>Phycodnaviridae</taxon>
        <taxon>Chlorovirus</taxon>
    </lineage>
</organism>
<keyword evidence="1" id="KW-0472">Membrane</keyword>
<dbReference type="RefSeq" id="YP_001427051.1">
    <property type="nucleotide sequence ID" value="NC_008724.1"/>
</dbReference>
<evidence type="ECO:0000256" key="1">
    <source>
        <dbReference type="SAM" id="Phobius"/>
    </source>
</evidence>
<reference evidence="2 3" key="1">
    <citation type="submission" date="2006-09" db="EMBL/GenBank/DDBJ databases">
        <title>Sequence and annotation of the 288-kb ATCV-1 virus that infects an endosymbiotic Chlorella strain of the heliozoon Acanthocystis turfacea.</title>
        <authorList>
            <person name="Fitzgerald L.A."/>
            <person name="Graves M.V."/>
            <person name="Li X."/>
            <person name="Pfitzner A.J.P."/>
            <person name="Hartigan J."/>
            <person name="Van Etten J.L."/>
        </authorList>
    </citation>
    <scope>NUCLEOTIDE SEQUENCE [LARGE SCALE GENOMIC DNA]</scope>
    <source>
        <strain evidence="2 3">ATCV-1</strain>
    </source>
</reference>
<sequence>MVFDVGVVSYRVSGHAVSISLTRGTWWNKLAMCTGSMPDLFFVRRASGFSADTRSLKNVVPGLQGAAAMVCRGVLPLLFVLVSTSGFLEMR</sequence>
<keyword evidence="3" id="KW-1185">Reference proteome</keyword>
<gene>
    <name evidence="2" type="primary">z570L</name>
    <name evidence="2" type="ORF">ATCV1_z570L</name>
</gene>
<keyword evidence="1" id="KW-0812">Transmembrane</keyword>
<evidence type="ECO:0000313" key="2">
    <source>
        <dbReference type="EMBL" id="ABT16704.1"/>
    </source>
</evidence>
<feature type="transmembrane region" description="Helical" evidence="1">
    <location>
        <begin position="66"/>
        <end position="88"/>
    </location>
</feature>
<keyword evidence="1" id="KW-1133">Transmembrane helix</keyword>
<dbReference type="GeneID" id="5470909"/>
<proteinExistence type="predicted"/>
<protein>
    <submittedName>
        <fullName evidence="2">Uncharacterized protein z570L</fullName>
    </submittedName>
</protein>
<dbReference type="EMBL" id="EF101928">
    <property type="protein sequence ID" value="ABT16704.1"/>
    <property type="molecule type" value="Genomic_DNA"/>
</dbReference>
<dbReference type="KEGG" id="vg:5470909"/>
<accession>A7K9I0</accession>